<dbReference type="InterPro" id="IPR038731">
    <property type="entry name" value="RgtA/B/C-like"/>
</dbReference>
<feature type="domain" description="Glycosyltransferase RgtA/B/C/D-like" evidence="9">
    <location>
        <begin position="20"/>
        <end position="174"/>
    </location>
</feature>
<evidence type="ECO:0000313" key="11">
    <source>
        <dbReference type="EMBL" id="MDQ0117361.1"/>
    </source>
</evidence>
<keyword evidence="2" id="KW-1003">Cell membrane</keyword>
<evidence type="ECO:0000259" key="10">
    <source>
        <dbReference type="Pfam" id="PF24878"/>
    </source>
</evidence>
<dbReference type="InterPro" id="IPR050297">
    <property type="entry name" value="LipidA_mod_glycosyltrf_83"/>
</dbReference>
<keyword evidence="3" id="KW-0328">Glycosyltransferase</keyword>
<sequence>MNWKAFFFGSSDWGNAITVDKPPLSLWIMGASARLFGLSPTSILIPQAVMGVTTTLLIYVIVRRNFSAITALVAATTFFTTPIITLLSRYNNPDPLMLLLMVAATYFVIRAVESGNCIPFAFAGALLGLAFMTKQLQALLNVPALGVAFMVSATCVWTKKLRAYTCGAVSLVLLGGLWTAAVELIPPNSRPFVGGSTNNSAVELTLAYNGLGRLFPTQKDPTVGLIPETFKSAESDAGFLRLLNGNFSQEIGWLLVVGLFSCVWLLLAWRGVANTPARRATAVISLVWFLTAYIMLSFMGDGIHTYYTATLAPPMALMIGMGLESILAMKPRTLGRILASCSVLIGSLVEWALLSGVEGWHAAFISASLVLGLVGAALLAIRPPAKWINVVACVCAAGGLIAGPVATSVYTTSVAHQGSNPVSGPLTKSSTSISRFLANVEAKGAGWSYDLGFGFDPSPALTSLTRDTSSCDWGAATYPSQSAAKLQLASSKAVLPLGGFNGTDPAPTLEQFQSLVQEGRICLLVWHQDHLDLPGRSSDLLEISRWVKSRFSSTLIDGATVYDLKAQQKAHR</sequence>
<evidence type="ECO:0000256" key="2">
    <source>
        <dbReference type="ARBA" id="ARBA00022475"/>
    </source>
</evidence>
<evidence type="ECO:0000256" key="1">
    <source>
        <dbReference type="ARBA" id="ARBA00004651"/>
    </source>
</evidence>
<feature type="transmembrane region" description="Helical" evidence="8">
    <location>
        <begin position="360"/>
        <end position="381"/>
    </location>
</feature>
<evidence type="ECO:0000313" key="12">
    <source>
        <dbReference type="Proteomes" id="UP001226389"/>
    </source>
</evidence>
<keyword evidence="12" id="KW-1185">Reference proteome</keyword>
<evidence type="ECO:0000256" key="4">
    <source>
        <dbReference type="ARBA" id="ARBA00022679"/>
    </source>
</evidence>
<feature type="transmembrane region" description="Helical" evidence="8">
    <location>
        <begin position="281"/>
        <end position="300"/>
    </location>
</feature>
<dbReference type="Pfam" id="PF24878">
    <property type="entry name" value="YkcB_C"/>
    <property type="match status" value="1"/>
</dbReference>
<feature type="transmembrane region" description="Helical" evidence="8">
    <location>
        <begin position="251"/>
        <end position="269"/>
    </location>
</feature>
<feature type="transmembrane region" description="Helical" evidence="8">
    <location>
        <begin position="43"/>
        <end position="62"/>
    </location>
</feature>
<feature type="domain" description="Putative mannosyltransferase YkcA/B-like C-terminal" evidence="10">
    <location>
        <begin position="462"/>
        <end position="549"/>
    </location>
</feature>
<dbReference type="PANTHER" id="PTHR33908:SF3">
    <property type="entry name" value="UNDECAPRENYL PHOSPHATE-ALPHA-4-AMINO-4-DEOXY-L-ARABINOSE ARABINOSYL TRANSFERASE"/>
    <property type="match status" value="1"/>
</dbReference>
<accession>A0ABT9UCI3</accession>
<evidence type="ECO:0000256" key="5">
    <source>
        <dbReference type="ARBA" id="ARBA00022692"/>
    </source>
</evidence>
<proteinExistence type="predicted"/>
<evidence type="ECO:0000256" key="6">
    <source>
        <dbReference type="ARBA" id="ARBA00022989"/>
    </source>
</evidence>
<gene>
    <name evidence="11" type="ORF">J2T22_000531</name>
</gene>
<evidence type="ECO:0000259" key="9">
    <source>
        <dbReference type="Pfam" id="PF13231"/>
    </source>
</evidence>
<dbReference type="RefSeq" id="WP_307488154.1">
    <property type="nucleotide sequence ID" value="NZ_JAUSSY010000002.1"/>
</dbReference>
<feature type="transmembrane region" description="Helical" evidence="8">
    <location>
        <begin position="139"/>
        <end position="157"/>
    </location>
</feature>
<feature type="transmembrane region" description="Helical" evidence="8">
    <location>
        <begin position="306"/>
        <end position="327"/>
    </location>
</feature>
<keyword evidence="6 8" id="KW-1133">Transmembrane helix</keyword>
<dbReference type="Pfam" id="PF13231">
    <property type="entry name" value="PMT_2"/>
    <property type="match status" value="1"/>
</dbReference>
<organism evidence="11 12">
    <name type="scientific">Pseudarthrobacter defluvii</name>
    <dbReference type="NCBI Taxonomy" id="410837"/>
    <lineage>
        <taxon>Bacteria</taxon>
        <taxon>Bacillati</taxon>
        <taxon>Actinomycetota</taxon>
        <taxon>Actinomycetes</taxon>
        <taxon>Micrococcales</taxon>
        <taxon>Micrococcaceae</taxon>
        <taxon>Pseudarthrobacter</taxon>
    </lineage>
</organism>
<protein>
    <submittedName>
        <fullName evidence="11">4-amino-4-deoxy-L-arabinose transferase-like glycosyltransferase</fullName>
    </submittedName>
</protein>
<evidence type="ECO:0000256" key="8">
    <source>
        <dbReference type="SAM" id="Phobius"/>
    </source>
</evidence>
<evidence type="ECO:0000256" key="7">
    <source>
        <dbReference type="ARBA" id="ARBA00023136"/>
    </source>
</evidence>
<feature type="transmembrane region" description="Helical" evidence="8">
    <location>
        <begin position="164"/>
        <end position="185"/>
    </location>
</feature>
<keyword evidence="4" id="KW-0808">Transferase</keyword>
<feature type="transmembrane region" description="Helical" evidence="8">
    <location>
        <begin position="388"/>
        <end position="410"/>
    </location>
</feature>
<feature type="transmembrane region" description="Helical" evidence="8">
    <location>
        <begin position="334"/>
        <end position="354"/>
    </location>
</feature>
<comment type="subcellular location">
    <subcellularLocation>
        <location evidence="1">Cell membrane</location>
        <topology evidence="1">Multi-pass membrane protein</topology>
    </subcellularLocation>
</comment>
<dbReference type="EMBL" id="JAUSSY010000002">
    <property type="protein sequence ID" value="MDQ0117361.1"/>
    <property type="molecule type" value="Genomic_DNA"/>
</dbReference>
<evidence type="ECO:0000256" key="3">
    <source>
        <dbReference type="ARBA" id="ARBA00022676"/>
    </source>
</evidence>
<dbReference type="InterPro" id="IPR056785">
    <property type="entry name" value="YkcA/B-like_C"/>
</dbReference>
<feature type="transmembrane region" description="Helical" evidence="8">
    <location>
        <begin position="69"/>
        <end position="90"/>
    </location>
</feature>
<dbReference type="Proteomes" id="UP001226389">
    <property type="component" value="Unassembled WGS sequence"/>
</dbReference>
<keyword evidence="5 8" id="KW-0812">Transmembrane</keyword>
<dbReference type="PANTHER" id="PTHR33908">
    <property type="entry name" value="MANNOSYLTRANSFERASE YKCB-RELATED"/>
    <property type="match status" value="1"/>
</dbReference>
<keyword evidence="7 8" id="KW-0472">Membrane</keyword>
<comment type="caution">
    <text evidence="11">The sequence shown here is derived from an EMBL/GenBank/DDBJ whole genome shotgun (WGS) entry which is preliminary data.</text>
</comment>
<reference evidence="11 12" key="1">
    <citation type="submission" date="2023-07" db="EMBL/GenBank/DDBJ databases">
        <title>Sorghum-associated microbial communities from plants grown in Nebraska, USA.</title>
        <authorList>
            <person name="Schachtman D."/>
        </authorList>
    </citation>
    <scope>NUCLEOTIDE SEQUENCE [LARGE SCALE GENOMIC DNA]</scope>
    <source>
        <strain evidence="11 12">DS994</strain>
    </source>
</reference>
<name>A0ABT9UCI3_9MICC</name>